<proteinExistence type="predicted"/>
<comment type="caution">
    <text evidence="2">The sequence shown here is derived from an EMBL/GenBank/DDBJ whole genome shotgun (WGS) entry which is preliminary data.</text>
</comment>
<feature type="domain" description="Methyltransferase" evidence="1">
    <location>
        <begin position="102"/>
        <end position="243"/>
    </location>
</feature>
<dbReference type="Pfam" id="PF13679">
    <property type="entry name" value="Methyltransf_32"/>
    <property type="match status" value="1"/>
</dbReference>
<dbReference type="PANTHER" id="PTHR12496">
    <property type="entry name" value="CGI-41 METHYLTRANSFERASE"/>
    <property type="match status" value="1"/>
</dbReference>
<dbReference type="EMBL" id="CAKXAJ010026500">
    <property type="protein sequence ID" value="CAH2269140.1"/>
    <property type="molecule type" value="Genomic_DNA"/>
</dbReference>
<gene>
    <name evidence="2" type="primary">jg23022</name>
    <name evidence="2" type="ORF">PAEG_LOCUS27426</name>
</gene>
<dbReference type="InterPro" id="IPR052220">
    <property type="entry name" value="METTL25"/>
</dbReference>
<dbReference type="OrthoDB" id="10258156at2759"/>
<protein>
    <submittedName>
        <fullName evidence="2">Jg23022 protein</fullName>
    </submittedName>
</protein>
<organism evidence="2 3">
    <name type="scientific">Pararge aegeria aegeria</name>
    <dbReference type="NCBI Taxonomy" id="348720"/>
    <lineage>
        <taxon>Eukaryota</taxon>
        <taxon>Metazoa</taxon>
        <taxon>Ecdysozoa</taxon>
        <taxon>Arthropoda</taxon>
        <taxon>Hexapoda</taxon>
        <taxon>Insecta</taxon>
        <taxon>Pterygota</taxon>
        <taxon>Neoptera</taxon>
        <taxon>Endopterygota</taxon>
        <taxon>Lepidoptera</taxon>
        <taxon>Glossata</taxon>
        <taxon>Ditrysia</taxon>
        <taxon>Papilionoidea</taxon>
        <taxon>Nymphalidae</taxon>
        <taxon>Satyrinae</taxon>
        <taxon>Satyrini</taxon>
        <taxon>Parargina</taxon>
        <taxon>Pararge</taxon>
    </lineage>
</organism>
<evidence type="ECO:0000313" key="3">
    <source>
        <dbReference type="Proteomes" id="UP000838756"/>
    </source>
</evidence>
<dbReference type="SUPFAM" id="SSF53335">
    <property type="entry name" value="S-adenosyl-L-methionine-dependent methyltransferases"/>
    <property type="match status" value="1"/>
</dbReference>
<evidence type="ECO:0000313" key="2">
    <source>
        <dbReference type="EMBL" id="CAH2269140.1"/>
    </source>
</evidence>
<reference evidence="2" key="1">
    <citation type="submission" date="2022-03" db="EMBL/GenBank/DDBJ databases">
        <authorList>
            <person name="Lindestad O."/>
        </authorList>
    </citation>
    <scope>NUCLEOTIDE SEQUENCE</scope>
</reference>
<dbReference type="AlphaFoldDB" id="A0A8S4SQJ8"/>
<dbReference type="InterPro" id="IPR029063">
    <property type="entry name" value="SAM-dependent_MTases_sf"/>
</dbReference>
<dbReference type="Proteomes" id="UP000838756">
    <property type="component" value="Unassembled WGS sequence"/>
</dbReference>
<evidence type="ECO:0000259" key="1">
    <source>
        <dbReference type="Pfam" id="PF13679"/>
    </source>
</evidence>
<sequence length="439" mass="51347">MALPSGFEGPKEYFEKFFNFIQKYEYLFNFPNTDLLVNEVLDKIEMNLQELDIFQEVFDIRKLNCEYLTDFFEDLDKFDVKYEDFKDNDNLEFLIEVPLSVKKKHEIAYLANEIENVCGNIQCDTIVDFGSGLGYLDEQIFKTTNFNVLGLECNETNYVGAKKRQRKYYIDSMQRVKYIKHTIKPESTNIQEFLNDKFPNCKGFCIAGLHACADLTVDAIDMFLKMEHARALIIMPCCYHRIMEGNGGFKNFPLSRTLNEAYEEYSGFKYLTVPFLRLATQPPHMETEKIEDYVFNLLSRAVLQVYANEHNCKLKRNKRKAVRLKTLDNNFEAYAADAVNGFKLFLNKSGQESQVVSNNFERNIIIEDLISIWRQIPQLTFKKSAVFVLLQNSMQPAFENFVLYDRLVYLQEKGIEKCMFKKIVNEKISPRCLALIAQK</sequence>
<name>A0A8S4SQJ8_9NEOP</name>
<dbReference type="PANTHER" id="PTHR12496:SF0">
    <property type="entry name" value="METHYLTRANSFERASE DOMAIN-CONTAINING PROTEIN"/>
    <property type="match status" value="1"/>
</dbReference>
<accession>A0A8S4SQJ8</accession>
<dbReference type="InterPro" id="IPR025714">
    <property type="entry name" value="Methyltranfer_dom"/>
</dbReference>
<keyword evidence="3" id="KW-1185">Reference proteome</keyword>